<organism evidence="1 2">
    <name type="scientific">Rhabditophanes sp. KR3021</name>
    <dbReference type="NCBI Taxonomy" id="114890"/>
    <lineage>
        <taxon>Eukaryota</taxon>
        <taxon>Metazoa</taxon>
        <taxon>Ecdysozoa</taxon>
        <taxon>Nematoda</taxon>
        <taxon>Chromadorea</taxon>
        <taxon>Rhabditida</taxon>
        <taxon>Tylenchina</taxon>
        <taxon>Panagrolaimomorpha</taxon>
        <taxon>Strongyloidoidea</taxon>
        <taxon>Alloionematidae</taxon>
        <taxon>Rhabditophanes</taxon>
    </lineage>
</organism>
<name>A0AC35UAS8_9BILA</name>
<sequence>MSNFSIEQILSARLPSPFQFPPAVAAQFQFPGALSAAVAANLPNINNNANSFLTPTALDLLAASNPFAAWMQPTSSQYPFFGFSGHPYMMLSSNGNMHQSMSSKRKRRHRTIFTDDQLSILEETFLNTQYPDISMREKLAVQCSLKDERVEVWFKNRRAKHRKQKKGPSSCSGRDSKDAKISGSDDSDIELSDTESGNHTPPKVKKIENEKSPVNENEINGKKGDYNNHSKDGNIQKEMKDSCPKNKTKTDIIV</sequence>
<dbReference type="Proteomes" id="UP000095286">
    <property type="component" value="Unplaced"/>
</dbReference>
<dbReference type="WBParaSite" id="RSKR_0000905500.1">
    <property type="protein sequence ID" value="RSKR_0000905500.1"/>
    <property type="gene ID" value="RSKR_0000905500"/>
</dbReference>
<evidence type="ECO:0000313" key="2">
    <source>
        <dbReference type="WBParaSite" id="RSKR_0000905500.1"/>
    </source>
</evidence>
<accession>A0AC35UAS8</accession>
<evidence type="ECO:0000313" key="1">
    <source>
        <dbReference type="Proteomes" id="UP000095286"/>
    </source>
</evidence>
<reference evidence="2" key="1">
    <citation type="submission" date="2016-11" db="UniProtKB">
        <authorList>
            <consortium name="WormBaseParasite"/>
        </authorList>
    </citation>
    <scope>IDENTIFICATION</scope>
    <source>
        <strain evidence="2">KR3021</strain>
    </source>
</reference>
<proteinExistence type="predicted"/>
<protein>
    <submittedName>
        <fullName evidence="2">Homeobox domain-containing protein</fullName>
    </submittedName>
</protein>